<feature type="signal peptide" evidence="8">
    <location>
        <begin position="1"/>
        <end position="18"/>
    </location>
</feature>
<dbReference type="OrthoDB" id="4225815at2759"/>
<organism evidence="10 11">
    <name type="scientific">Tetrapyrgos nigripes</name>
    <dbReference type="NCBI Taxonomy" id="182062"/>
    <lineage>
        <taxon>Eukaryota</taxon>
        <taxon>Fungi</taxon>
        <taxon>Dikarya</taxon>
        <taxon>Basidiomycota</taxon>
        <taxon>Agaricomycotina</taxon>
        <taxon>Agaricomycetes</taxon>
        <taxon>Agaricomycetidae</taxon>
        <taxon>Agaricales</taxon>
        <taxon>Marasmiineae</taxon>
        <taxon>Marasmiaceae</taxon>
        <taxon>Tetrapyrgos</taxon>
    </lineage>
</organism>
<dbReference type="GO" id="GO:0009277">
    <property type="term" value="C:fungal-type cell wall"/>
    <property type="evidence" value="ECO:0007669"/>
    <property type="project" value="InterPro"/>
</dbReference>
<keyword evidence="5 8" id="KW-0732">Signal</keyword>
<comment type="subcellular location">
    <subcellularLocation>
        <location evidence="1 8">Secreted</location>
        <location evidence="1 8">Cell wall</location>
    </subcellularLocation>
</comment>
<evidence type="ECO:0000313" key="10">
    <source>
        <dbReference type="EMBL" id="KAF5342723.1"/>
    </source>
</evidence>
<dbReference type="AlphaFoldDB" id="A0A8H5CJM6"/>
<dbReference type="GO" id="GO:0005199">
    <property type="term" value="F:structural constituent of cell wall"/>
    <property type="evidence" value="ECO:0007669"/>
    <property type="project" value="InterPro"/>
</dbReference>
<feature type="chain" id="PRO_5034593537" description="Hydrophobin" evidence="8">
    <location>
        <begin position="19"/>
        <end position="149"/>
    </location>
</feature>
<evidence type="ECO:0000256" key="7">
    <source>
        <dbReference type="ARBA" id="ARBA00093546"/>
    </source>
</evidence>
<dbReference type="CDD" id="cd23507">
    <property type="entry name" value="hydrophobin_I"/>
    <property type="match status" value="1"/>
</dbReference>
<dbReference type="PROSITE" id="PS00956">
    <property type="entry name" value="HYDROPHOBIN"/>
    <property type="match status" value="1"/>
</dbReference>
<reference evidence="10 11" key="1">
    <citation type="journal article" date="2020" name="ISME J.">
        <title>Uncovering the hidden diversity of litter-decomposition mechanisms in mushroom-forming fungi.</title>
        <authorList>
            <person name="Floudas D."/>
            <person name="Bentzer J."/>
            <person name="Ahren D."/>
            <person name="Johansson T."/>
            <person name="Persson P."/>
            <person name="Tunlid A."/>
        </authorList>
    </citation>
    <scope>NUCLEOTIDE SEQUENCE [LARGE SCALE GENOMIC DNA]</scope>
    <source>
        <strain evidence="10 11">CBS 291.85</strain>
    </source>
</reference>
<evidence type="ECO:0000256" key="6">
    <source>
        <dbReference type="ARBA" id="ARBA00023157"/>
    </source>
</evidence>
<proteinExistence type="inferred from homology"/>
<keyword evidence="11" id="KW-1185">Reference proteome</keyword>
<keyword evidence="3 8" id="KW-0134">Cell wall</keyword>
<evidence type="ECO:0000256" key="2">
    <source>
        <dbReference type="ARBA" id="ARBA00010446"/>
    </source>
</evidence>
<accession>A0A8H5CJM6</accession>
<evidence type="ECO:0000256" key="9">
    <source>
        <dbReference type="SAM" id="MobiDB-lite"/>
    </source>
</evidence>
<evidence type="ECO:0000256" key="1">
    <source>
        <dbReference type="ARBA" id="ARBA00004191"/>
    </source>
</evidence>
<dbReference type="InterPro" id="IPR001338">
    <property type="entry name" value="Class_I_Hydrophobin"/>
</dbReference>
<comment type="subunit">
    <text evidence="7">Self-assembles to form functional amyloid fibrils called rodlets. Self-assembly into fibrillar rodlets occurs spontaneously at hydrophobic:hydrophilic interfaces and the rodlets further associate laterally to form amphipathic monolayers.</text>
</comment>
<evidence type="ECO:0000256" key="5">
    <source>
        <dbReference type="ARBA" id="ARBA00022729"/>
    </source>
</evidence>
<dbReference type="Pfam" id="PF01185">
    <property type="entry name" value="Hydrophobin"/>
    <property type="match status" value="1"/>
</dbReference>
<dbReference type="InterPro" id="IPR019778">
    <property type="entry name" value="Class_I_Hydrophobin_CS"/>
</dbReference>
<comment type="caution">
    <text evidence="10">The sequence shown here is derived from an EMBL/GenBank/DDBJ whole genome shotgun (WGS) entry which is preliminary data.</text>
</comment>
<dbReference type="EMBL" id="JAACJM010000159">
    <property type="protein sequence ID" value="KAF5342723.1"/>
    <property type="molecule type" value="Genomic_DNA"/>
</dbReference>
<name>A0A8H5CJM6_9AGAR</name>
<feature type="compositionally biased region" description="Pro residues" evidence="9">
    <location>
        <begin position="56"/>
        <end position="68"/>
    </location>
</feature>
<keyword evidence="4 8" id="KW-0964">Secreted</keyword>
<protein>
    <recommendedName>
        <fullName evidence="8">Hydrophobin</fullName>
    </recommendedName>
</protein>
<evidence type="ECO:0000256" key="3">
    <source>
        <dbReference type="ARBA" id="ARBA00022512"/>
    </source>
</evidence>
<evidence type="ECO:0000256" key="8">
    <source>
        <dbReference type="RuleBase" id="RU365009"/>
    </source>
</evidence>
<comment type="similarity">
    <text evidence="2 8">Belongs to the fungal hydrophobin family.</text>
</comment>
<feature type="region of interest" description="Disordered" evidence="9">
    <location>
        <begin position="17"/>
        <end position="72"/>
    </location>
</feature>
<dbReference type="Proteomes" id="UP000559256">
    <property type="component" value="Unassembled WGS sequence"/>
</dbReference>
<dbReference type="SMART" id="SM00075">
    <property type="entry name" value="HYDRO"/>
    <property type="match status" value="1"/>
</dbReference>
<evidence type="ECO:0000313" key="11">
    <source>
        <dbReference type="Proteomes" id="UP000559256"/>
    </source>
</evidence>
<sequence length="149" mass="15208">MKFSSVFTLVLAAAAATAAPQPQRETNAERFARGLSPLPPVRRDGTTVAQARGAAPSPPPPPPPPPPGQCNTGNTLCCKRTSTAGLEGLLLGLLGIIGIHPDTKVGVTCSPLSIIGIGGNSCTQQPVCCDKNWFNGAIATGCNPININL</sequence>
<gene>
    <name evidence="10" type="ORF">D9758_015867</name>
</gene>
<keyword evidence="6 8" id="KW-1015">Disulfide bond</keyword>
<evidence type="ECO:0000256" key="4">
    <source>
        <dbReference type="ARBA" id="ARBA00022525"/>
    </source>
</evidence>